<evidence type="ECO:0000313" key="2">
    <source>
        <dbReference type="EMBL" id="KAK0134957.1"/>
    </source>
</evidence>
<dbReference type="AlphaFoldDB" id="A0AA47M7K4"/>
<feature type="region of interest" description="Disordered" evidence="1">
    <location>
        <begin position="1"/>
        <end position="21"/>
    </location>
</feature>
<name>A0AA47M7K4_MERPO</name>
<keyword evidence="3" id="KW-1185">Reference proteome</keyword>
<comment type="caution">
    <text evidence="2">The sequence shown here is derived from an EMBL/GenBank/DDBJ whole genome shotgun (WGS) entry which is preliminary data.</text>
</comment>
<feature type="compositionally biased region" description="Acidic residues" evidence="1">
    <location>
        <begin position="9"/>
        <end position="21"/>
    </location>
</feature>
<sequence>MGENRESPTEDAVENAEQPTEDAMVENVERLTEDATVENIEQPCPDFVIPEHFGAFDNSVLLYSGFDNNTLTSPRHSTMSQTCDCTIQTTLNIPDVPSDPADGPSASHQSEDDSCQDRLTRQATAIVLTARERHHLSQTGVNEVVAAMQQYQALLVTNLRSRLQRVFQQHQGSELEKEALAVFDQLEDPFASVSTTYRQDCVIKDYFHFVESEEVTVGYTACFLKKGAKRVLSTRPKCFQYVPLIKSLEQLLSHPKVLAMIDEPQKYRSGYLYDITDGEFMKSHPLFSARPSALQIILYSDEIELCNPLGSHASKNKLVMFYYTLGNINPKYRSKLASIRSQF</sequence>
<protein>
    <submittedName>
        <fullName evidence="2">Uncharacterized protein</fullName>
    </submittedName>
</protein>
<dbReference type="EMBL" id="JAOPHQ010005513">
    <property type="protein sequence ID" value="KAK0134957.1"/>
    <property type="molecule type" value="Genomic_DNA"/>
</dbReference>
<dbReference type="Proteomes" id="UP001174136">
    <property type="component" value="Unassembled WGS sequence"/>
</dbReference>
<feature type="region of interest" description="Disordered" evidence="1">
    <location>
        <begin position="90"/>
        <end position="116"/>
    </location>
</feature>
<organism evidence="2 3">
    <name type="scientific">Merluccius polli</name>
    <name type="common">Benguela hake</name>
    <name type="synonym">Merluccius cadenati</name>
    <dbReference type="NCBI Taxonomy" id="89951"/>
    <lineage>
        <taxon>Eukaryota</taxon>
        <taxon>Metazoa</taxon>
        <taxon>Chordata</taxon>
        <taxon>Craniata</taxon>
        <taxon>Vertebrata</taxon>
        <taxon>Euteleostomi</taxon>
        <taxon>Actinopterygii</taxon>
        <taxon>Neopterygii</taxon>
        <taxon>Teleostei</taxon>
        <taxon>Neoteleostei</taxon>
        <taxon>Acanthomorphata</taxon>
        <taxon>Zeiogadaria</taxon>
        <taxon>Gadariae</taxon>
        <taxon>Gadiformes</taxon>
        <taxon>Gadoidei</taxon>
        <taxon>Merlucciidae</taxon>
        <taxon>Merluccius</taxon>
    </lineage>
</organism>
<proteinExistence type="predicted"/>
<evidence type="ECO:0000256" key="1">
    <source>
        <dbReference type="SAM" id="MobiDB-lite"/>
    </source>
</evidence>
<reference evidence="2" key="1">
    <citation type="journal article" date="2023" name="Front. Mar. Sci.">
        <title>A new Merluccius polli reference genome to investigate the effects of global change in West African waters.</title>
        <authorList>
            <person name="Mateo J.L."/>
            <person name="Blanco-Fernandez C."/>
            <person name="Garcia-Vazquez E."/>
            <person name="Machado-Schiaffino G."/>
        </authorList>
    </citation>
    <scope>NUCLEOTIDE SEQUENCE</scope>
    <source>
        <strain evidence="2">C29</strain>
        <tissue evidence="2">Fin</tissue>
    </source>
</reference>
<evidence type="ECO:0000313" key="3">
    <source>
        <dbReference type="Proteomes" id="UP001174136"/>
    </source>
</evidence>
<accession>A0AA47M7K4</accession>
<gene>
    <name evidence="2" type="ORF">N1851_029226</name>
</gene>